<dbReference type="PANTHER" id="PTHR15750:SF5">
    <property type="entry name" value="TUBULINYL-TYR CARBOXYPEPTIDASE 1"/>
    <property type="match status" value="1"/>
</dbReference>
<gene>
    <name evidence="2" type="ORF">R3I93_010579</name>
</gene>
<dbReference type="GO" id="GO:0005737">
    <property type="term" value="C:cytoplasm"/>
    <property type="evidence" value="ECO:0007669"/>
    <property type="project" value="InterPro"/>
</dbReference>
<dbReference type="PANTHER" id="PTHR15750">
    <property type="entry name" value="VASOHIBIN-1-LIKE ISOFORM X2"/>
    <property type="match status" value="1"/>
</dbReference>
<reference evidence="2 3" key="1">
    <citation type="submission" date="2024-02" db="EMBL/GenBank/DDBJ databases">
        <title>Chromosome-level genome assembly of the Eurasian Minnow (Phoxinus phoxinus).</title>
        <authorList>
            <person name="Oriowo T.O."/>
            <person name="Martin S."/>
            <person name="Stange M."/>
            <person name="Chrysostomakis Y."/>
            <person name="Brown T."/>
            <person name="Winkler S."/>
            <person name="Kukowka S."/>
            <person name="Myers E.W."/>
            <person name="Bohne A."/>
        </authorList>
    </citation>
    <scope>NUCLEOTIDE SEQUENCE [LARGE SCALE GENOMIC DNA]</scope>
    <source>
        <strain evidence="2">ZFMK-TIS-60720</strain>
        <tissue evidence="2">Whole Organism</tissue>
    </source>
</reference>
<organism evidence="2 3">
    <name type="scientific">Phoxinus phoxinus</name>
    <name type="common">Eurasian minnow</name>
    <dbReference type="NCBI Taxonomy" id="58324"/>
    <lineage>
        <taxon>Eukaryota</taxon>
        <taxon>Metazoa</taxon>
        <taxon>Chordata</taxon>
        <taxon>Craniata</taxon>
        <taxon>Vertebrata</taxon>
        <taxon>Euteleostomi</taxon>
        <taxon>Actinopterygii</taxon>
        <taxon>Neopterygii</taxon>
        <taxon>Teleostei</taxon>
        <taxon>Ostariophysi</taxon>
        <taxon>Cypriniformes</taxon>
        <taxon>Leuciscidae</taxon>
        <taxon>Phoxininae</taxon>
        <taxon>Phoxinus</taxon>
    </lineage>
</organism>
<feature type="compositionally biased region" description="Acidic residues" evidence="1">
    <location>
        <begin position="49"/>
        <end position="63"/>
    </location>
</feature>
<dbReference type="InterPro" id="IPR028131">
    <property type="entry name" value="VASH1"/>
</dbReference>
<evidence type="ECO:0000313" key="3">
    <source>
        <dbReference type="Proteomes" id="UP001364617"/>
    </source>
</evidence>
<evidence type="ECO:0008006" key="4">
    <source>
        <dbReference type="Google" id="ProtNLM"/>
    </source>
</evidence>
<accession>A0AAN9CXW0</accession>
<evidence type="ECO:0000256" key="1">
    <source>
        <dbReference type="SAM" id="MobiDB-lite"/>
    </source>
</evidence>
<keyword evidence="3" id="KW-1185">Reference proteome</keyword>
<comment type="caution">
    <text evidence="2">The sequence shown here is derived from an EMBL/GenBank/DDBJ whole genome shotgun (WGS) entry which is preliminary data.</text>
</comment>
<protein>
    <recommendedName>
        <fullName evidence="4">Vasohibin 1</fullName>
    </recommendedName>
</protein>
<dbReference type="Proteomes" id="UP001364617">
    <property type="component" value="Unassembled WGS sequence"/>
</dbReference>
<dbReference type="EMBL" id="JAYKXH010000011">
    <property type="protein sequence ID" value="KAK7152407.1"/>
    <property type="molecule type" value="Genomic_DNA"/>
</dbReference>
<sequence length="137" mass="14708">MPVSCCGALGPGSSPRRSVQGPAGVRACLGQPSASDGLKMLRSSFSLEGVEERDEEQEEDGEDQRDGGIPFIINRGGLPVNPDTWEKMWHHVSRIHPDGGALGERIRGTSDLPKVQLSLTPEHLRTPHGAGIRNTHA</sequence>
<evidence type="ECO:0000313" key="2">
    <source>
        <dbReference type="EMBL" id="KAK7152407.1"/>
    </source>
</evidence>
<name>A0AAN9CXW0_9TELE</name>
<proteinExistence type="predicted"/>
<dbReference type="GO" id="GO:0045765">
    <property type="term" value="P:regulation of angiogenesis"/>
    <property type="evidence" value="ECO:0007669"/>
    <property type="project" value="InterPro"/>
</dbReference>
<feature type="region of interest" description="Disordered" evidence="1">
    <location>
        <begin position="45"/>
        <end position="75"/>
    </location>
</feature>
<dbReference type="Pfam" id="PF14822">
    <property type="entry name" value="Vasohibin"/>
    <property type="match status" value="1"/>
</dbReference>
<dbReference type="AlphaFoldDB" id="A0AAN9CXW0"/>
<feature type="region of interest" description="Disordered" evidence="1">
    <location>
        <begin position="1"/>
        <end position="25"/>
    </location>
</feature>